<dbReference type="EMBL" id="CP034687">
    <property type="protein sequence ID" value="AZS88605.1"/>
    <property type="molecule type" value="Genomic_DNA"/>
</dbReference>
<evidence type="ECO:0008006" key="3">
    <source>
        <dbReference type="Google" id="ProtNLM"/>
    </source>
</evidence>
<dbReference type="AlphaFoldDB" id="A0A3Q9L0C0"/>
<dbReference type="RefSeq" id="WP_127181375.1">
    <property type="nucleotide sequence ID" value="NZ_CP029078.1"/>
</dbReference>
<organism evidence="1 2">
    <name type="scientific">Streptomyces griseoviridis</name>
    <dbReference type="NCBI Taxonomy" id="45398"/>
    <lineage>
        <taxon>Bacteria</taxon>
        <taxon>Bacillati</taxon>
        <taxon>Actinomycetota</taxon>
        <taxon>Actinomycetes</taxon>
        <taxon>Kitasatosporales</taxon>
        <taxon>Streptomycetaceae</taxon>
        <taxon>Streptomyces</taxon>
    </lineage>
</organism>
<evidence type="ECO:0000313" key="1">
    <source>
        <dbReference type="EMBL" id="AZS88605.1"/>
    </source>
</evidence>
<dbReference type="KEGG" id="sgd:ELQ87_33475"/>
<sequence>MSTDTRPAWTSAAFAGIAVVVSISSLVVSCQAKDDTNALRTKDDREAQIKQIYYSIEASEKGITVTNPSGAAVTDLVVRLSYSQNKYRYVTLPTLEACTRWELTDANLKVATPKLPALPGGTSGFISSSNRDALEISLKDSGKVVWTLSERPYREGGYWKTNYKTDHESGSFVQNKTTLPSTSWKTLDGCTV</sequence>
<evidence type="ECO:0000313" key="2">
    <source>
        <dbReference type="Proteomes" id="UP000271291"/>
    </source>
</evidence>
<accession>A0A3Q9L0C0</accession>
<reference evidence="1 2" key="1">
    <citation type="submission" date="2018-12" db="EMBL/GenBank/DDBJ databases">
        <title>Streptomyces griseoviridis F1-27 complete genome.</title>
        <authorList>
            <person name="Mariita R.M."/>
            <person name="Sello J.K."/>
        </authorList>
    </citation>
    <scope>NUCLEOTIDE SEQUENCE [LARGE SCALE GENOMIC DNA]</scope>
    <source>
        <strain evidence="1 2">F1-27</strain>
    </source>
</reference>
<dbReference type="PROSITE" id="PS51257">
    <property type="entry name" value="PROKAR_LIPOPROTEIN"/>
    <property type="match status" value="1"/>
</dbReference>
<protein>
    <recommendedName>
        <fullName evidence="3">Lipoprotein</fullName>
    </recommendedName>
</protein>
<dbReference type="Proteomes" id="UP000271291">
    <property type="component" value="Chromosome"/>
</dbReference>
<name>A0A3Q9L0C0_STRGD</name>
<proteinExistence type="predicted"/>
<gene>
    <name evidence="1" type="ORF">ELQ87_33475</name>
</gene>